<reference evidence="2" key="1">
    <citation type="submission" date="2024-05" db="EMBL/GenBank/DDBJ databases">
        <title>Planctomycetes of the genus Singulisphaera possess chitinolytic capabilities.</title>
        <authorList>
            <person name="Ivanova A."/>
        </authorList>
    </citation>
    <scope>NUCLEOTIDE SEQUENCE</scope>
    <source>
        <strain evidence="2">Ch08T</strain>
    </source>
</reference>
<evidence type="ECO:0000313" key="2">
    <source>
        <dbReference type="EMBL" id="XBH07239.1"/>
    </source>
</evidence>
<dbReference type="AlphaFoldDB" id="A0AAU7CQH1"/>
<feature type="signal peptide" evidence="1">
    <location>
        <begin position="1"/>
        <end position="20"/>
    </location>
</feature>
<evidence type="ECO:0000256" key="1">
    <source>
        <dbReference type="SAM" id="SignalP"/>
    </source>
</evidence>
<proteinExistence type="predicted"/>
<protein>
    <submittedName>
        <fullName evidence="2">Ig-like domain-containing protein</fullName>
    </submittedName>
</protein>
<feature type="chain" id="PRO_5043504228" evidence="1">
    <location>
        <begin position="21"/>
        <end position="406"/>
    </location>
</feature>
<gene>
    <name evidence="2" type="ORF">V5E97_14700</name>
</gene>
<sequence>MTALSLRLVPCVTIALLAAAAPDVSSPARQANFVIHWQAGEGSTPSAVEVDGIDPTDLAALSALSQVKPTPFAWSKAFTVTVAPEGAAQDGEDDRPPIQGTYRVAGPRLRFEPRFTLEPGLRHRARFRPSQLPLEPYQGLKDVVTEFTRPLPPPPPPAFVVRVDPASDRLPENLLKFYLHFSAPMSRGEAYARASLLDDQGRKLDVPFLELGEELWDPSGTRLTLLLDPGRIKRGLKPREDLGPILEAGKSYTLVVDRKWSDATGHPLREAFRKPFKTGPADETQPDPKNWIVKAPAARTSDPLSLEFPEPLDRAMLNRTLSVLDPENQDVPGRVEVNVSATRWNFHPDRPWPSGRFQVIVDTTLEDLAGNSIARPFEVDVQHPITRRNESATASIPVEIRAQTSP</sequence>
<name>A0AAU7CQH1_9BACT</name>
<dbReference type="RefSeq" id="WP_406700082.1">
    <property type="nucleotide sequence ID" value="NZ_CP155447.1"/>
</dbReference>
<organism evidence="2">
    <name type="scientific">Singulisphaera sp. Ch08</name>
    <dbReference type="NCBI Taxonomy" id="3120278"/>
    <lineage>
        <taxon>Bacteria</taxon>
        <taxon>Pseudomonadati</taxon>
        <taxon>Planctomycetota</taxon>
        <taxon>Planctomycetia</taxon>
        <taxon>Isosphaerales</taxon>
        <taxon>Isosphaeraceae</taxon>
        <taxon>Singulisphaera</taxon>
    </lineage>
</organism>
<accession>A0AAU7CQH1</accession>
<dbReference type="EMBL" id="CP155447">
    <property type="protein sequence ID" value="XBH07239.1"/>
    <property type="molecule type" value="Genomic_DNA"/>
</dbReference>
<keyword evidence="1" id="KW-0732">Signal</keyword>